<gene>
    <name evidence="1" type="ORF">SCANT_v1c05300</name>
</gene>
<evidence type="ECO:0000313" key="1">
    <source>
        <dbReference type="EMBL" id="ALD66436.1"/>
    </source>
</evidence>
<dbReference type="AlphaFoldDB" id="A0A0M4JJN9"/>
<sequence length="263" mass="31251">MENIIDKNYFLDKVSKDKEIVDLLHKQTSKENIEFFEHLKELRRILHLKTQTDKKILFEYEKLIVIPTGSEDTLVKELNKFNKEIYANLPEHYILEFEKDENIKNTSSNNLEKAYQKNLNPIVEKTIQDFGDSISSESNPNDFIDNLLKDETYESEIIKNSREIYVDSNEEKNKMLLDIRDSLKKGNYNKLNLTKPFSLSTTKYMKKLEALKKGFEDTYGSELFKKVSLWVHKENQLYENIDRNKKINNLKAEKIKLKKKKRI</sequence>
<dbReference type="PATRIC" id="fig|362837.3.peg.541"/>
<proteinExistence type="predicted"/>
<dbReference type="STRING" id="362837.SCANT_v1c05300"/>
<dbReference type="KEGG" id="scj:SCANT_v1c05300"/>
<dbReference type="RefSeq" id="WP_053946195.1">
    <property type="nucleotide sequence ID" value="NZ_CP012622.1"/>
</dbReference>
<name>A0A0M4JJN9_9MOLU</name>
<keyword evidence="2" id="KW-1185">Reference proteome</keyword>
<evidence type="ECO:0000313" key="2">
    <source>
        <dbReference type="Proteomes" id="UP000063919"/>
    </source>
</evidence>
<dbReference type="Proteomes" id="UP000063919">
    <property type="component" value="Chromosome"/>
</dbReference>
<protein>
    <submittedName>
        <fullName evidence="1">Uncharacterized protein</fullName>
    </submittedName>
</protein>
<organism evidence="1 2">
    <name type="scientific">Spiroplasma cantharicola</name>
    <dbReference type="NCBI Taxonomy" id="362837"/>
    <lineage>
        <taxon>Bacteria</taxon>
        <taxon>Bacillati</taxon>
        <taxon>Mycoplasmatota</taxon>
        <taxon>Mollicutes</taxon>
        <taxon>Entomoplasmatales</taxon>
        <taxon>Spiroplasmataceae</taxon>
        <taxon>Spiroplasma</taxon>
    </lineage>
</organism>
<reference evidence="1 2" key="1">
    <citation type="journal article" date="2015" name="Genome Announc.">
        <title>Complete Genome Sequence of Spiroplasma cantharicola CC-1T (DSM 21588), a Bacterium Isolated from Soldier Beetle (Cantharis carolinus).</title>
        <authorList>
            <person name="Lo W.S."/>
            <person name="Liu P.Y."/>
            <person name="Kuo C.H."/>
        </authorList>
    </citation>
    <scope>NUCLEOTIDE SEQUENCE [LARGE SCALE GENOMIC DNA]</scope>
    <source>
        <strain evidence="1 2">CC-1</strain>
    </source>
</reference>
<dbReference type="OrthoDB" id="389317at2"/>
<accession>A0A0M4JJN9</accession>
<dbReference type="EMBL" id="CP012622">
    <property type="protein sequence ID" value="ALD66436.1"/>
    <property type="molecule type" value="Genomic_DNA"/>
</dbReference>